<evidence type="ECO:0000313" key="3">
    <source>
        <dbReference type="Proteomes" id="UP001187221"/>
    </source>
</evidence>
<dbReference type="PROSITE" id="PS51257">
    <property type="entry name" value="PROKAR_LIPOPROTEIN"/>
    <property type="match status" value="1"/>
</dbReference>
<proteinExistence type="predicted"/>
<reference evidence="2 3" key="1">
    <citation type="submission" date="2023-06" db="EMBL/GenBank/DDBJ databases">
        <title>Draft genome sequence of Novosphingobium sp. strain IK01.</title>
        <authorList>
            <person name="Hatamoto M."/>
            <person name="Ikarashi T."/>
            <person name="Yamaguchi T."/>
        </authorList>
    </citation>
    <scope>NUCLEOTIDE SEQUENCE [LARGE SCALE GENOMIC DNA]</scope>
    <source>
        <strain evidence="2 3">IK01</strain>
    </source>
</reference>
<organism evidence="2 3">
    <name type="scientific">Novosphingobium pituita</name>
    <dbReference type="NCBI Taxonomy" id="3056842"/>
    <lineage>
        <taxon>Bacteria</taxon>
        <taxon>Pseudomonadati</taxon>
        <taxon>Pseudomonadota</taxon>
        <taxon>Alphaproteobacteria</taxon>
        <taxon>Sphingomonadales</taxon>
        <taxon>Sphingomonadaceae</taxon>
        <taxon>Novosphingobium</taxon>
    </lineage>
</organism>
<evidence type="ECO:0008006" key="4">
    <source>
        <dbReference type="Google" id="ProtNLM"/>
    </source>
</evidence>
<evidence type="ECO:0000313" key="2">
    <source>
        <dbReference type="EMBL" id="GMM60763.1"/>
    </source>
</evidence>
<protein>
    <recommendedName>
        <fullName evidence="4">Lipoprotein</fullName>
    </recommendedName>
</protein>
<accession>A0ABQ6P687</accession>
<dbReference type="RefSeq" id="WP_317974529.1">
    <property type="nucleotide sequence ID" value="NZ_BTFW01000001.1"/>
</dbReference>
<comment type="caution">
    <text evidence="2">The sequence shown here is derived from an EMBL/GenBank/DDBJ whole genome shotgun (WGS) entry which is preliminary data.</text>
</comment>
<dbReference type="Proteomes" id="UP001187221">
    <property type="component" value="Unassembled WGS sequence"/>
</dbReference>
<gene>
    <name evidence="2" type="ORF">NUTIK01_15400</name>
</gene>
<sequence>MKLHSLLCAGLLAACLPAAAHADDPNDRTMRSAAARARDHETIRRMNQAQLDYVRKRDARQAREWEASSTRSYEDADSYADAQAQYRRDLADWRRAVADCRAGYYDACGR</sequence>
<feature type="chain" id="PRO_5045198638" description="Lipoprotein" evidence="1">
    <location>
        <begin position="23"/>
        <end position="110"/>
    </location>
</feature>
<feature type="signal peptide" evidence="1">
    <location>
        <begin position="1"/>
        <end position="22"/>
    </location>
</feature>
<keyword evidence="3" id="KW-1185">Reference proteome</keyword>
<keyword evidence="1" id="KW-0732">Signal</keyword>
<evidence type="ECO:0000256" key="1">
    <source>
        <dbReference type="SAM" id="SignalP"/>
    </source>
</evidence>
<dbReference type="EMBL" id="BTFW01000001">
    <property type="protein sequence ID" value="GMM60763.1"/>
    <property type="molecule type" value="Genomic_DNA"/>
</dbReference>
<name>A0ABQ6P687_9SPHN</name>